<dbReference type="Proteomes" id="UP000451233">
    <property type="component" value="Unassembled WGS sequence"/>
</dbReference>
<feature type="domain" description="FtsK" evidence="5">
    <location>
        <begin position="569"/>
        <end position="766"/>
    </location>
</feature>
<dbReference type="InterPro" id="IPR027417">
    <property type="entry name" value="P-loop_NTPase"/>
</dbReference>
<dbReference type="Gene3D" id="3.40.50.300">
    <property type="entry name" value="P-loop containing nucleotide triphosphate hydrolases"/>
    <property type="match status" value="3"/>
</dbReference>
<evidence type="ECO:0000313" key="6">
    <source>
        <dbReference type="EMBL" id="MXV14813.1"/>
    </source>
</evidence>
<dbReference type="Pfam" id="PF01580">
    <property type="entry name" value="FtsK_SpoIIIE"/>
    <property type="match status" value="1"/>
</dbReference>
<dbReference type="GO" id="GO:0003677">
    <property type="term" value="F:DNA binding"/>
    <property type="evidence" value="ECO:0007669"/>
    <property type="project" value="InterPro"/>
</dbReference>
<keyword evidence="4" id="KW-1133">Transmembrane helix</keyword>
<organism evidence="6 7">
    <name type="scientific">Hufsiella ginkgonis</name>
    <dbReference type="NCBI Taxonomy" id="2695274"/>
    <lineage>
        <taxon>Bacteria</taxon>
        <taxon>Pseudomonadati</taxon>
        <taxon>Bacteroidota</taxon>
        <taxon>Sphingobacteriia</taxon>
        <taxon>Sphingobacteriales</taxon>
        <taxon>Sphingobacteriaceae</taxon>
        <taxon>Hufsiella</taxon>
    </lineage>
</organism>
<dbReference type="AlphaFoldDB" id="A0A7K1XUX7"/>
<reference evidence="6 7" key="1">
    <citation type="submission" date="2019-11" db="EMBL/GenBank/DDBJ databases">
        <title>Pedobacter sp. HMF7056 Genome sequencing and assembly.</title>
        <authorList>
            <person name="Kang H."/>
            <person name="Kim H."/>
            <person name="Joh K."/>
        </authorList>
    </citation>
    <scope>NUCLEOTIDE SEQUENCE [LARGE SCALE GENOMIC DNA]</scope>
    <source>
        <strain evidence="6 7">HMF7056</strain>
    </source>
</reference>
<keyword evidence="1 3" id="KW-0547">Nucleotide-binding</keyword>
<keyword evidence="4" id="KW-0472">Membrane</keyword>
<dbReference type="GO" id="GO:0005524">
    <property type="term" value="F:ATP binding"/>
    <property type="evidence" value="ECO:0007669"/>
    <property type="project" value="UniProtKB-UniRule"/>
</dbReference>
<evidence type="ECO:0000256" key="4">
    <source>
        <dbReference type="SAM" id="Phobius"/>
    </source>
</evidence>
<evidence type="ECO:0000256" key="2">
    <source>
        <dbReference type="ARBA" id="ARBA00022840"/>
    </source>
</evidence>
<evidence type="ECO:0000259" key="5">
    <source>
        <dbReference type="PROSITE" id="PS50901"/>
    </source>
</evidence>
<feature type="transmembrane region" description="Helical" evidence="4">
    <location>
        <begin position="98"/>
        <end position="116"/>
    </location>
</feature>
<dbReference type="PROSITE" id="PS50901">
    <property type="entry name" value="FTSK"/>
    <property type="match status" value="1"/>
</dbReference>
<sequence>MQRTELEKTVALTVNAPDKLEQLSNEYLQTGTELNSNMLALDAEIERAIRQHEQTLNYYKSKHRQQIADKRAPLDSGEFVYRLVDDLEKQFSEGERNLYYAMVVFIIIGMFCFFGGEFGTGLFIGGIGGGICYKLAQRKSRKLVNLRNACRDVSALKDVGKTDGFTAQKQQELRKAFPRLGTSIDAARKLIMSEIEYLDEKLTKDYNDREKAERERYISRRREAEYRCNAQAADLCVAAKTSAEKINSFVKELNAALNRLPETFDPKQIGWDNASIFKEKDQLLPMVRLGSYSLRITLDHFRHLEIAERSTLENIHLTLPLIVPFPGTSALMVNFYNHDSMQEAVRMTHNLIARMLLSLSAGKVRISFVDPLELGGNAAPFLPLLREIYGGSVHTQGNDIDNQLSALIRIIENIIQKYLQHEFKNISEYNARTKEVPEPYRFLVIYNFPSGFTEATVSKLMNVIKSGPKAGVYTILVSDRMEKFPGYNLTWEDVEKACGTFDIDMPTSFADETEMDEVLPYNKVVERVNLKYPNAATIKVPITKYVWQPDKWWQGKAARSIRIPIGRHGTELQFLEFDNDDNNQALLIGKPGSGKSNLMHVIISNAIWLYSPDELEIYLIDFKGGVEFAVYAEKHIPHIRTIAIESDREFGLSVLDAVEKELLRRETVFSSAGVQNLEQYHQLPNRDRMPRIMLIVDEFQEFYAEDDSIKQAVDDKLDRIIRKGRAFGINTLFSSQTLAGNSIKKSTKELIGIRIALMCSELDALQILDDRNSAARDLTRPGEGIYNADGGKNSGNRTFQSLFVDRSASNQIIDQVATFARSRIREPFRQIIFRGSEKARIERADHPIIKIKAALSHKALQIWVGEPVTIADDIVVTLRKQGGGNMLIVGYDEQMGLRIMTSALISIAAQHLIGAVRFYGFNFQNVDSDYAELPQDLFEQLCQPYEFVAPRDVEEKLEEVKAIIDSRIYESSIPAEPVFLTFFSFQRGRSFRKAEYSMSAEAGLLAFILKEGPDVGVHVLLQVDSLESLSKSLDHNLLREFSQRIVYQMNADSSTRLIGNSSAGQLGQNRAIHYDDNENTMIKFKPYEIPALSWVTQLRDGFITLS</sequence>
<evidence type="ECO:0000256" key="3">
    <source>
        <dbReference type="PROSITE-ProRule" id="PRU00289"/>
    </source>
</evidence>
<name>A0A7K1XUX7_9SPHI</name>
<evidence type="ECO:0000313" key="7">
    <source>
        <dbReference type="Proteomes" id="UP000451233"/>
    </source>
</evidence>
<dbReference type="InterPro" id="IPR002543">
    <property type="entry name" value="FtsK_dom"/>
</dbReference>
<keyword evidence="4" id="KW-0812">Transmembrane</keyword>
<protein>
    <recommendedName>
        <fullName evidence="5">FtsK domain-containing protein</fullName>
    </recommendedName>
</protein>
<dbReference type="RefSeq" id="WP_160905761.1">
    <property type="nucleotide sequence ID" value="NZ_WVHS01000001.1"/>
</dbReference>
<keyword evidence="2 3" id="KW-0067">ATP-binding</keyword>
<accession>A0A7K1XUX7</accession>
<keyword evidence="7" id="KW-1185">Reference proteome</keyword>
<dbReference type="InterPro" id="IPR050206">
    <property type="entry name" value="FtsK/SpoIIIE/SftA"/>
</dbReference>
<feature type="binding site" evidence="3">
    <location>
        <begin position="589"/>
        <end position="596"/>
    </location>
    <ligand>
        <name>ATP</name>
        <dbReference type="ChEBI" id="CHEBI:30616"/>
    </ligand>
</feature>
<gene>
    <name evidence="6" type="ORF">GS398_05850</name>
</gene>
<evidence type="ECO:0000256" key="1">
    <source>
        <dbReference type="ARBA" id="ARBA00022741"/>
    </source>
</evidence>
<dbReference type="SUPFAM" id="SSF52540">
    <property type="entry name" value="P-loop containing nucleoside triphosphate hydrolases"/>
    <property type="match status" value="1"/>
</dbReference>
<dbReference type="PANTHER" id="PTHR22683">
    <property type="entry name" value="SPORULATION PROTEIN RELATED"/>
    <property type="match status" value="1"/>
</dbReference>
<dbReference type="EMBL" id="WVHS01000001">
    <property type="protein sequence ID" value="MXV14813.1"/>
    <property type="molecule type" value="Genomic_DNA"/>
</dbReference>
<comment type="caution">
    <text evidence="6">The sequence shown here is derived from an EMBL/GenBank/DDBJ whole genome shotgun (WGS) entry which is preliminary data.</text>
</comment>
<proteinExistence type="predicted"/>
<dbReference type="PANTHER" id="PTHR22683:SF41">
    <property type="entry name" value="DNA TRANSLOCASE FTSK"/>
    <property type="match status" value="1"/>
</dbReference>